<evidence type="ECO:0000256" key="5">
    <source>
        <dbReference type="ARBA" id="ARBA00022519"/>
    </source>
</evidence>
<dbReference type="PANTHER" id="PTHR43297:SF14">
    <property type="entry name" value="ATPASE AAA-TYPE CORE DOMAIN-CONTAINING PROTEIN"/>
    <property type="match status" value="1"/>
</dbReference>
<evidence type="ECO:0000256" key="6">
    <source>
        <dbReference type="ARBA" id="ARBA00022741"/>
    </source>
</evidence>
<gene>
    <name evidence="11" type="ORF">F4Y08_10120</name>
</gene>
<evidence type="ECO:0000256" key="8">
    <source>
        <dbReference type="ARBA" id="ARBA00022967"/>
    </source>
</evidence>
<dbReference type="InterPro" id="IPR003593">
    <property type="entry name" value="AAA+_ATPase"/>
</dbReference>
<keyword evidence="3" id="KW-0813">Transport</keyword>
<dbReference type="GO" id="GO:0016887">
    <property type="term" value="F:ATP hydrolysis activity"/>
    <property type="evidence" value="ECO:0007669"/>
    <property type="project" value="InterPro"/>
</dbReference>
<evidence type="ECO:0000256" key="4">
    <source>
        <dbReference type="ARBA" id="ARBA00022475"/>
    </source>
</evidence>
<dbReference type="GO" id="GO:0005886">
    <property type="term" value="C:plasma membrane"/>
    <property type="evidence" value="ECO:0007669"/>
    <property type="project" value="UniProtKB-SubCell"/>
</dbReference>
<protein>
    <submittedName>
        <fullName evidence="11">ABC transporter ATP-binding protein</fullName>
    </submittedName>
</protein>
<dbReference type="PANTHER" id="PTHR43297">
    <property type="entry name" value="OLIGOPEPTIDE TRANSPORT ATP-BINDING PROTEIN APPD"/>
    <property type="match status" value="1"/>
</dbReference>
<dbReference type="SUPFAM" id="SSF52540">
    <property type="entry name" value="P-loop containing nucleoside triphosphate hydrolases"/>
    <property type="match status" value="1"/>
</dbReference>
<dbReference type="GO" id="GO:0015833">
    <property type="term" value="P:peptide transport"/>
    <property type="evidence" value="ECO:0007669"/>
    <property type="project" value="InterPro"/>
</dbReference>
<dbReference type="AlphaFoldDB" id="A0A6B1DVG9"/>
<dbReference type="NCBIfam" id="TIGR01727">
    <property type="entry name" value="oligo_HPY"/>
    <property type="match status" value="1"/>
</dbReference>
<dbReference type="InterPro" id="IPR017871">
    <property type="entry name" value="ABC_transporter-like_CS"/>
</dbReference>
<evidence type="ECO:0000313" key="11">
    <source>
        <dbReference type="EMBL" id="MYD90673.1"/>
    </source>
</evidence>
<dbReference type="CDD" id="cd03257">
    <property type="entry name" value="ABC_NikE_OppD_transporters"/>
    <property type="match status" value="1"/>
</dbReference>
<comment type="caution">
    <text evidence="11">The sequence shown here is derived from an EMBL/GenBank/DDBJ whole genome shotgun (WGS) entry which is preliminary data.</text>
</comment>
<dbReference type="SMART" id="SM00382">
    <property type="entry name" value="AAA"/>
    <property type="match status" value="1"/>
</dbReference>
<proteinExistence type="inferred from homology"/>
<keyword evidence="8" id="KW-1278">Translocase</keyword>
<comment type="similarity">
    <text evidence="2">Belongs to the ABC transporter superfamily.</text>
</comment>
<dbReference type="Gene3D" id="3.40.50.300">
    <property type="entry name" value="P-loop containing nucleotide triphosphate hydrolases"/>
    <property type="match status" value="1"/>
</dbReference>
<keyword evidence="9" id="KW-0472">Membrane</keyword>
<dbReference type="EMBL" id="VXPY01000072">
    <property type="protein sequence ID" value="MYD90673.1"/>
    <property type="molecule type" value="Genomic_DNA"/>
</dbReference>
<evidence type="ECO:0000256" key="2">
    <source>
        <dbReference type="ARBA" id="ARBA00005417"/>
    </source>
</evidence>
<keyword evidence="5" id="KW-0997">Cell inner membrane</keyword>
<sequence length="372" mass="40972">MATAVLDSEVLLDIRDLQVHFDVRRGTVRALEGVNFTIRKSKTLGVIGESGSGKSVTARAIMQLLAKNGSIVSGEMLYNRQRDDSGDSELIDIAQQPSDSQLMRDLRGGEIAMIFQEPMSSLTPVYTAGLHIGESIQLHLKPRQTVGDQMAKAIARQNRIPREEARQIAVEMLDKVGIPRPEERIVSYPHELSGGQRQRVMIAIALSCGPKLLIADEPTTALDVTTQAQINDLMLDLQEEFGMAIMYITHDLGVIAEMAEDIAVMYLGRIVEQGTTDAIFYNPQHPYTRALLRSIPRIGQTEGSRLEVIEGMVPDAFSIPTGCPFNNRCPDVMPGVCDTRMPELLTAGDGQRAACLLHDPDTMQEVTRARVH</sequence>
<dbReference type="Pfam" id="PF00005">
    <property type="entry name" value="ABC_tran"/>
    <property type="match status" value="1"/>
</dbReference>
<dbReference type="InterPro" id="IPR050388">
    <property type="entry name" value="ABC_Ni/Peptide_Import"/>
</dbReference>
<organism evidence="11">
    <name type="scientific">Caldilineaceae bacterium SB0662_bin_9</name>
    <dbReference type="NCBI Taxonomy" id="2605258"/>
    <lineage>
        <taxon>Bacteria</taxon>
        <taxon>Bacillati</taxon>
        <taxon>Chloroflexota</taxon>
        <taxon>Caldilineae</taxon>
        <taxon>Caldilineales</taxon>
        <taxon>Caldilineaceae</taxon>
    </lineage>
</organism>
<keyword evidence="7 11" id="KW-0067">ATP-binding</keyword>
<evidence type="ECO:0000256" key="3">
    <source>
        <dbReference type="ARBA" id="ARBA00022448"/>
    </source>
</evidence>
<keyword evidence="4" id="KW-1003">Cell membrane</keyword>
<keyword evidence="6" id="KW-0547">Nucleotide-binding</keyword>
<name>A0A6B1DVG9_9CHLR</name>
<evidence type="ECO:0000256" key="7">
    <source>
        <dbReference type="ARBA" id="ARBA00022840"/>
    </source>
</evidence>
<dbReference type="InterPro" id="IPR027417">
    <property type="entry name" value="P-loop_NTPase"/>
</dbReference>
<reference evidence="11" key="1">
    <citation type="submission" date="2019-09" db="EMBL/GenBank/DDBJ databases">
        <title>Characterisation of the sponge microbiome using genome-centric metagenomics.</title>
        <authorList>
            <person name="Engelberts J.P."/>
            <person name="Robbins S.J."/>
            <person name="De Goeij J.M."/>
            <person name="Aranda M."/>
            <person name="Bell S.C."/>
            <person name="Webster N.S."/>
        </authorList>
    </citation>
    <scope>NUCLEOTIDE SEQUENCE</scope>
    <source>
        <strain evidence="11">SB0662_bin_9</strain>
    </source>
</reference>
<evidence type="ECO:0000256" key="1">
    <source>
        <dbReference type="ARBA" id="ARBA00004202"/>
    </source>
</evidence>
<accession>A0A6B1DVG9</accession>
<dbReference type="GO" id="GO:0005524">
    <property type="term" value="F:ATP binding"/>
    <property type="evidence" value="ECO:0007669"/>
    <property type="project" value="UniProtKB-KW"/>
</dbReference>
<dbReference type="PROSITE" id="PS50893">
    <property type="entry name" value="ABC_TRANSPORTER_2"/>
    <property type="match status" value="1"/>
</dbReference>
<dbReference type="Pfam" id="PF08352">
    <property type="entry name" value="oligo_HPY"/>
    <property type="match status" value="1"/>
</dbReference>
<dbReference type="InterPro" id="IPR013563">
    <property type="entry name" value="Oligopep_ABC_C"/>
</dbReference>
<evidence type="ECO:0000256" key="9">
    <source>
        <dbReference type="ARBA" id="ARBA00023136"/>
    </source>
</evidence>
<comment type="subcellular location">
    <subcellularLocation>
        <location evidence="1">Cell membrane</location>
        <topology evidence="1">Peripheral membrane protein</topology>
    </subcellularLocation>
</comment>
<dbReference type="InterPro" id="IPR003439">
    <property type="entry name" value="ABC_transporter-like_ATP-bd"/>
</dbReference>
<feature type="domain" description="ABC transporter" evidence="10">
    <location>
        <begin position="14"/>
        <end position="292"/>
    </location>
</feature>
<dbReference type="PROSITE" id="PS00211">
    <property type="entry name" value="ABC_TRANSPORTER_1"/>
    <property type="match status" value="1"/>
</dbReference>
<evidence type="ECO:0000259" key="10">
    <source>
        <dbReference type="PROSITE" id="PS50893"/>
    </source>
</evidence>